<evidence type="ECO:0000313" key="2">
    <source>
        <dbReference type="Proteomes" id="UP001058074"/>
    </source>
</evidence>
<comment type="caution">
    <text evidence="1">The sequence shown here is derived from an EMBL/GenBank/DDBJ whole genome shotgun (WGS) entry which is preliminary data.</text>
</comment>
<reference evidence="1" key="1">
    <citation type="journal article" date="2025" name="Int. J. Syst. Evol. Microbiol.">
        <title>Inconstantimicrobium mannanitabidum sp. nov., a novel member of the family Clostridiaceae isolated from anoxic soil under the treatment of reductive soil disinfestation.</title>
        <authorList>
            <person name="Ueki A."/>
            <person name="Tonouchi A."/>
            <person name="Honma S."/>
            <person name="Kaku N."/>
            <person name="Ueki K."/>
        </authorList>
    </citation>
    <scope>NUCLEOTIDE SEQUENCE</scope>
    <source>
        <strain evidence="1">TW13</strain>
    </source>
</reference>
<name>A0ACB5R9Z9_9CLOT</name>
<organism evidence="1 2">
    <name type="scientific">Inconstantimicrobium mannanitabidum</name>
    <dbReference type="NCBI Taxonomy" id="1604901"/>
    <lineage>
        <taxon>Bacteria</taxon>
        <taxon>Bacillati</taxon>
        <taxon>Bacillota</taxon>
        <taxon>Clostridia</taxon>
        <taxon>Eubacteriales</taxon>
        <taxon>Clostridiaceae</taxon>
        <taxon>Inconstantimicrobium</taxon>
    </lineage>
</organism>
<dbReference type="EMBL" id="BROD01000001">
    <property type="protein sequence ID" value="GKX65694.1"/>
    <property type="molecule type" value="Genomic_DNA"/>
</dbReference>
<accession>A0ACB5R9Z9</accession>
<evidence type="ECO:0000313" key="1">
    <source>
        <dbReference type="EMBL" id="GKX65694.1"/>
    </source>
</evidence>
<proteinExistence type="predicted"/>
<protein>
    <submittedName>
        <fullName evidence="1">Uncharacterized protein</fullName>
    </submittedName>
</protein>
<keyword evidence="2" id="KW-1185">Reference proteome</keyword>
<dbReference type="Proteomes" id="UP001058074">
    <property type="component" value="Unassembled WGS sequence"/>
</dbReference>
<gene>
    <name evidence="1" type="ORF">rsdtw13_09520</name>
</gene>
<sequence>MERRIKSLSYIVFGNVLIAFALSTLLLENNIIVGGVTGFGRVLNYFTGINITLVVYIANVTLFLCGLYFMGKKFALTTLVSTFLFPFLLEIFQSQSIFHHYCRNVLLACVLAGLIIGIGIGLVIKANASTGGVDIIAIILNRKFKIPVFITLNIIDLCMLVLQMSFTSIINIVYGLIVVFLCSFMVNKTLTFEKQIA</sequence>